<organism evidence="2">
    <name type="scientific">marine metagenome</name>
    <dbReference type="NCBI Taxonomy" id="408172"/>
    <lineage>
        <taxon>unclassified sequences</taxon>
        <taxon>metagenomes</taxon>
        <taxon>ecological metagenomes</taxon>
    </lineage>
</organism>
<accession>A0A381P353</accession>
<dbReference type="PANTHER" id="PTHR43591">
    <property type="entry name" value="METHYLTRANSFERASE"/>
    <property type="match status" value="1"/>
</dbReference>
<dbReference type="InterPro" id="IPR013216">
    <property type="entry name" value="Methyltransf_11"/>
</dbReference>
<dbReference type="SUPFAM" id="SSF53335">
    <property type="entry name" value="S-adenosyl-L-methionine-dependent methyltransferases"/>
    <property type="match status" value="1"/>
</dbReference>
<dbReference type="Gene3D" id="3.40.50.150">
    <property type="entry name" value="Vaccinia Virus protein VP39"/>
    <property type="match status" value="1"/>
</dbReference>
<dbReference type="CDD" id="cd02440">
    <property type="entry name" value="AdoMet_MTases"/>
    <property type="match status" value="1"/>
</dbReference>
<name>A0A381P353_9ZZZZ</name>
<feature type="non-terminal residue" evidence="2">
    <location>
        <position position="1"/>
    </location>
</feature>
<dbReference type="Pfam" id="PF08241">
    <property type="entry name" value="Methyltransf_11"/>
    <property type="match status" value="1"/>
</dbReference>
<dbReference type="GO" id="GO:0008757">
    <property type="term" value="F:S-adenosylmethionine-dependent methyltransferase activity"/>
    <property type="evidence" value="ECO:0007669"/>
    <property type="project" value="InterPro"/>
</dbReference>
<dbReference type="PANTHER" id="PTHR43591:SF24">
    <property type="entry name" value="2-METHOXY-6-POLYPRENYL-1,4-BENZOQUINOL METHYLASE, MITOCHONDRIAL"/>
    <property type="match status" value="1"/>
</dbReference>
<proteinExistence type="predicted"/>
<dbReference type="InterPro" id="IPR029063">
    <property type="entry name" value="SAM-dependent_MTases_sf"/>
</dbReference>
<dbReference type="AlphaFoldDB" id="A0A381P353"/>
<dbReference type="EMBL" id="UINC01000798">
    <property type="protein sequence ID" value="SUZ61341.1"/>
    <property type="molecule type" value="Genomic_DNA"/>
</dbReference>
<gene>
    <name evidence="2" type="ORF">METZ01_LOCUS14195</name>
</gene>
<sequence length="233" mass="26198">VEPGRKGWADDKPRWGIYGVPEGDVGLFESFEGGDVVELGCGTAYVSAWLARRGGRPVGIDNSAAQLATAAAFQNEFDLRFPLVHGDAERLPFDDESFDFAISEYGAAIWCDPYRWLPEAARVLRPGGRLVYLGNSVLLMLCVFDDDETPAGNQLLRPQFGMHRFEWTPSPDIEFHISHGEHIRLLRTCGFEVEDLIELRPPADMTETRYPFVDLGWAQQWPVEEAWIVRKAG</sequence>
<feature type="domain" description="Methyltransferase type 11" evidence="1">
    <location>
        <begin position="38"/>
        <end position="131"/>
    </location>
</feature>
<evidence type="ECO:0000259" key="1">
    <source>
        <dbReference type="Pfam" id="PF08241"/>
    </source>
</evidence>
<evidence type="ECO:0000313" key="2">
    <source>
        <dbReference type="EMBL" id="SUZ61341.1"/>
    </source>
</evidence>
<protein>
    <recommendedName>
        <fullName evidence="1">Methyltransferase type 11 domain-containing protein</fullName>
    </recommendedName>
</protein>
<reference evidence="2" key="1">
    <citation type="submission" date="2018-05" db="EMBL/GenBank/DDBJ databases">
        <authorList>
            <person name="Lanie J.A."/>
            <person name="Ng W.-L."/>
            <person name="Kazmierczak K.M."/>
            <person name="Andrzejewski T.M."/>
            <person name="Davidsen T.M."/>
            <person name="Wayne K.J."/>
            <person name="Tettelin H."/>
            <person name="Glass J.I."/>
            <person name="Rusch D."/>
            <person name="Podicherti R."/>
            <person name="Tsui H.-C.T."/>
            <person name="Winkler M.E."/>
        </authorList>
    </citation>
    <scope>NUCLEOTIDE SEQUENCE</scope>
</reference>